<keyword evidence="1" id="KW-0808">Transferase</keyword>
<dbReference type="SUPFAM" id="SSF63829">
    <property type="entry name" value="Calcium-dependent phosphotriesterase"/>
    <property type="match status" value="1"/>
</dbReference>
<reference evidence="1 2" key="1">
    <citation type="submission" date="2018-03" db="EMBL/GenBank/DDBJ databases">
        <title>Cross-interface Injection: A General Nanoliter Liquid Handling Method Applied to Single Cells Genome Amplification Automated Nanoliter Liquid Handling Applied to Single Cell Multiple Displacement Amplification.</title>
        <authorList>
            <person name="Yun J."/>
            <person name="Xu P."/>
            <person name="Xu J."/>
            <person name="Dai X."/>
            <person name="Wang Y."/>
            <person name="Zheng X."/>
            <person name="Cao C."/>
            <person name="Yi Q."/>
            <person name="Zhu Y."/>
            <person name="Wang L."/>
            <person name="Dong Z."/>
            <person name="Huang Y."/>
            <person name="Huang L."/>
            <person name="Du W."/>
        </authorList>
    </citation>
    <scope>NUCLEOTIDE SEQUENCE [LARGE SCALE GENOMIC DNA]</scope>
    <source>
        <strain evidence="1 2">Z-D1-2</strain>
    </source>
</reference>
<name>A0A2T4D9J4_9BACT</name>
<feature type="non-terminal residue" evidence="1">
    <location>
        <position position="150"/>
    </location>
</feature>
<comment type="caution">
    <text evidence="1">The sequence shown here is derived from an EMBL/GenBank/DDBJ whole genome shotgun (WGS) entry which is preliminary data.</text>
</comment>
<dbReference type="EMBL" id="PYVU01000666">
    <property type="protein sequence ID" value="PTB90499.1"/>
    <property type="molecule type" value="Genomic_DNA"/>
</dbReference>
<dbReference type="InterPro" id="IPR011110">
    <property type="entry name" value="Reg_prop"/>
</dbReference>
<organism evidence="1 2">
    <name type="scientific">Marivirga lumbricoides</name>
    <dbReference type="NCBI Taxonomy" id="1046115"/>
    <lineage>
        <taxon>Bacteria</taxon>
        <taxon>Pseudomonadati</taxon>
        <taxon>Bacteroidota</taxon>
        <taxon>Cytophagia</taxon>
        <taxon>Cytophagales</taxon>
        <taxon>Marivirgaceae</taxon>
        <taxon>Marivirga</taxon>
    </lineage>
</organism>
<dbReference type="InterPro" id="IPR015943">
    <property type="entry name" value="WD40/YVTN_repeat-like_dom_sf"/>
</dbReference>
<gene>
    <name evidence="1" type="ORF">C9994_17355</name>
</gene>
<dbReference type="GO" id="GO:0016301">
    <property type="term" value="F:kinase activity"/>
    <property type="evidence" value="ECO:0007669"/>
    <property type="project" value="UniProtKB-KW"/>
</dbReference>
<proteinExistence type="predicted"/>
<dbReference type="Pfam" id="PF07494">
    <property type="entry name" value="Reg_prop"/>
    <property type="match status" value="1"/>
</dbReference>
<dbReference type="Gene3D" id="2.130.10.10">
    <property type="entry name" value="YVTN repeat-like/Quinoprotein amine dehydrogenase"/>
    <property type="match status" value="1"/>
</dbReference>
<dbReference type="Proteomes" id="UP000240608">
    <property type="component" value="Unassembled WGS sequence"/>
</dbReference>
<evidence type="ECO:0000313" key="1">
    <source>
        <dbReference type="EMBL" id="PTB90499.1"/>
    </source>
</evidence>
<protein>
    <submittedName>
        <fullName evidence="1">Hybrid sensor histidine kinase/response regulator</fullName>
    </submittedName>
</protein>
<accession>A0A2T4D9J4</accession>
<dbReference type="AlphaFoldDB" id="A0A2T4D9J4"/>
<sequence>MSSEGGGIDIFDPSDNTIIQVNEENQDYYAGLDAKDIQTIFIDSKENMWLGSWSQGIYLLRKGSSYFTNFNTSNTSGLKSNRVLSFSEDSTGRIWIGTSTRGLHYYNPTAQDFFHFKAIAPDGYDFDRAHIRKVLVDSDNILWIGTISGL</sequence>
<evidence type="ECO:0000313" key="2">
    <source>
        <dbReference type="Proteomes" id="UP000240608"/>
    </source>
</evidence>
<keyword evidence="1" id="KW-0418">Kinase</keyword>